<keyword evidence="1" id="KW-0812">Transmembrane</keyword>
<dbReference type="InterPro" id="IPR011933">
    <property type="entry name" value="Double_TM_dom"/>
</dbReference>
<evidence type="ECO:0000259" key="2">
    <source>
        <dbReference type="Pfam" id="PF07584"/>
    </source>
</evidence>
<sequence>MALTYPWFLLGLLAVGIPIAIHFFELRRPQRVLFTNVSFIREIKLVTARQRKLKHLLILAARIGFIAFLVLLFCLPYIPAPEQGQSPGGVVTTILDASPSMAVEGEDGQALFEQAIEQADQLPTAYPASARYLFPTASNSLLTANAFQTTLQQAGISGQAKSINTLVDRAQRAAGIRQTFIFSDFQRNSFSAQALKADTLNQTYLVPLRGKQTANVYVDSVLLDDAFVRSGSDIGLRVRLRNGGTQAATDCQVKIFVGNRQVAAFRTAIGAHASTTSAVRVRLDSPALQQCRVEVEDLPVTFDNTYFFTLQTSPQIGILNLAGPQETAVGRVYRNEAMFAFASSNQNLDYSRLNAANLIILEEMPKISNALRENLVRAVNQGATLVIVPPVAGPDAQAEYTRLLTNLGIGGVQWQVNPGAASVLQDVAAPALQNPFFQDVFSASNQRAVMPKVAPVLRWSRSGTDVLKMRSGDGFLAGFSSGKGNVYLFSAPFGPTYSNFTQHALFVPVMYRLAMRSYRSEQRLAYRLNQNTIALGIPVQQGSGQRDEPVVSLRRDSLTVIPAQRWEGGSLRLTLPAVVQEPGFYEVVYNNKVLTTLALNLDKAESELAYYSAAELRQLIGPNQPNIQVYEGGTDRSVAAHYKAQRVGTPLWRYCLLLALGCLLAEVLLLRFMGSRKPQPVAAVTA</sequence>
<feature type="transmembrane region" description="Helical" evidence="1">
    <location>
        <begin position="6"/>
        <end position="24"/>
    </location>
</feature>
<dbReference type="Pfam" id="PF07584">
    <property type="entry name" value="BatA"/>
    <property type="match status" value="1"/>
</dbReference>
<dbReference type="RefSeq" id="WP_244716779.1">
    <property type="nucleotide sequence ID" value="NZ_CP095049.1"/>
</dbReference>
<evidence type="ECO:0000313" key="4">
    <source>
        <dbReference type="Proteomes" id="UP000831785"/>
    </source>
</evidence>
<proteinExistence type="predicted"/>
<keyword evidence="1" id="KW-1133">Transmembrane helix</keyword>
<keyword evidence="4" id="KW-1185">Reference proteome</keyword>
<evidence type="ECO:0000256" key="1">
    <source>
        <dbReference type="SAM" id="Phobius"/>
    </source>
</evidence>
<name>A0ABY4F7J0_9BACT</name>
<dbReference type="EMBL" id="CP095049">
    <property type="protein sequence ID" value="UOQ52626.1"/>
    <property type="molecule type" value="Genomic_DNA"/>
</dbReference>
<accession>A0ABY4F7J0</accession>
<dbReference type="PANTHER" id="PTHR37464">
    <property type="entry name" value="BLL2463 PROTEIN"/>
    <property type="match status" value="1"/>
</dbReference>
<feature type="domain" description="Aerotolerance regulator N-terminal" evidence="2">
    <location>
        <begin position="1"/>
        <end position="74"/>
    </location>
</feature>
<evidence type="ECO:0000313" key="3">
    <source>
        <dbReference type="EMBL" id="UOQ52626.1"/>
    </source>
</evidence>
<dbReference type="Proteomes" id="UP000831785">
    <property type="component" value="Chromosome"/>
</dbReference>
<dbReference type="NCBIfam" id="TIGR02226">
    <property type="entry name" value="two_anch"/>
    <property type="match status" value="1"/>
</dbReference>
<feature type="transmembrane region" description="Helical" evidence="1">
    <location>
        <begin position="56"/>
        <end position="78"/>
    </location>
</feature>
<protein>
    <submittedName>
        <fullName evidence="3">BatA domain-containing protein</fullName>
    </submittedName>
</protein>
<reference evidence="3 4" key="1">
    <citation type="submission" date="2022-04" db="EMBL/GenBank/DDBJ databases">
        <title>Hymenobacter sp. isolated from the air.</title>
        <authorList>
            <person name="Won M."/>
            <person name="Lee C.-M."/>
            <person name="Woen H.-Y."/>
            <person name="Kwon S.-W."/>
        </authorList>
    </citation>
    <scope>NUCLEOTIDE SEQUENCE [LARGE SCALE GENOMIC DNA]</scope>
    <source>
        <strain evidence="4">5116 S-27</strain>
    </source>
</reference>
<gene>
    <name evidence="3" type="ORF">MUN80_23105</name>
</gene>
<keyword evidence="1" id="KW-0472">Membrane</keyword>
<dbReference type="PANTHER" id="PTHR37464:SF1">
    <property type="entry name" value="BLL2463 PROTEIN"/>
    <property type="match status" value="1"/>
</dbReference>
<organism evidence="3 4">
    <name type="scientific">Hymenobacter cellulosivorans</name>
    <dbReference type="NCBI Taxonomy" id="2932249"/>
    <lineage>
        <taxon>Bacteria</taxon>
        <taxon>Pseudomonadati</taxon>
        <taxon>Bacteroidota</taxon>
        <taxon>Cytophagia</taxon>
        <taxon>Cytophagales</taxon>
        <taxon>Hymenobacteraceae</taxon>
        <taxon>Hymenobacter</taxon>
    </lineage>
</organism>
<dbReference type="InterPro" id="IPR024163">
    <property type="entry name" value="Aerotolerance_reg_N"/>
</dbReference>